<feature type="region of interest" description="Disordered" evidence="10">
    <location>
        <begin position="573"/>
        <end position="596"/>
    </location>
</feature>
<evidence type="ECO:0000313" key="15">
    <source>
        <dbReference type="Proteomes" id="UP000775213"/>
    </source>
</evidence>
<dbReference type="InterPro" id="IPR051139">
    <property type="entry name" value="Mediator_complx_sub13"/>
</dbReference>
<evidence type="ECO:0000256" key="6">
    <source>
        <dbReference type="ARBA" id="ARBA00023159"/>
    </source>
</evidence>
<keyword evidence="5 9" id="KW-0805">Transcription regulation</keyword>
<protein>
    <recommendedName>
        <fullName evidence="3 9">Mediator of RNA polymerase II transcription subunit 13</fullName>
    </recommendedName>
</protein>
<comment type="similarity">
    <text evidence="2 9">Belongs to the Mediator complex subunit 13 family.</text>
</comment>
<dbReference type="EMBL" id="JAGFBR010000018">
    <property type="protein sequence ID" value="KAH0449517.1"/>
    <property type="molecule type" value="Genomic_DNA"/>
</dbReference>
<proteinExistence type="inferred from homology"/>
<evidence type="ECO:0000259" key="11">
    <source>
        <dbReference type="Pfam" id="PF06333"/>
    </source>
</evidence>
<dbReference type="GO" id="GO:0003713">
    <property type="term" value="F:transcription coactivator activity"/>
    <property type="evidence" value="ECO:0007669"/>
    <property type="project" value="TreeGrafter"/>
</dbReference>
<comment type="subcellular location">
    <subcellularLocation>
        <location evidence="1 9">Nucleus</location>
    </subcellularLocation>
</comment>
<evidence type="ECO:0000256" key="7">
    <source>
        <dbReference type="ARBA" id="ARBA00023163"/>
    </source>
</evidence>
<name>A0AAV7G047_DENCH</name>
<keyword evidence="4 9" id="KW-0678">Repressor</keyword>
<organism evidence="14 15">
    <name type="scientific">Dendrobium chrysotoxum</name>
    <name type="common">Orchid</name>
    <dbReference type="NCBI Taxonomy" id="161865"/>
    <lineage>
        <taxon>Eukaryota</taxon>
        <taxon>Viridiplantae</taxon>
        <taxon>Streptophyta</taxon>
        <taxon>Embryophyta</taxon>
        <taxon>Tracheophyta</taxon>
        <taxon>Spermatophyta</taxon>
        <taxon>Magnoliopsida</taxon>
        <taxon>Liliopsida</taxon>
        <taxon>Asparagales</taxon>
        <taxon>Orchidaceae</taxon>
        <taxon>Epidendroideae</taxon>
        <taxon>Malaxideae</taxon>
        <taxon>Dendrobiinae</taxon>
        <taxon>Dendrobium</taxon>
    </lineage>
</organism>
<keyword evidence="8 9" id="KW-0539">Nucleus</keyword>
<dbReference type="InterPro" id="IPR009401">
    <property type="entry name" value="Med13_C"/>
</dbReference>
<feature type="domain" description="MID" evidence="13">
    <location>
        <begin position="1330"/>
        <end position="1565"/>
    </location>
</feature>
<dbReference type="InterPro" id="IPR021643">
    <property type="entry name" value="Mediator_Med13_N"/>
</dbReference>
<evidence type="ECO:0000256" key="4">
    <source>
        <dbReference type="ARBA" id="ARBA00022491"/>
    </source>
</evidence>
<evidence type="ECO:0000259" key="12">
    <source>
        <dbReference type="Pfam" id="PF11597"/>
    </source>
</evidence>
<evidence type="ECO:0000256" key="10">
    <source>
        <dbReference type="SAM" id="MobiDB-lite"/>
    </source>
</evidence>
<evidence type="ECO:0000259" key="13">
    <source>
        <dbReference type="Pfam" id="PF18296"/>
    </source>
</evidence>
<sequence>MKDTCTKPLRSREYATLGENDLRSFSHGGGTTVRKPLEGKGEGSFVVIDEGAWTMESEYQSPPFILFFLTTLVPPDADLSRAMLEAQFLTENTQKFIQSFERVAKEVSLPPSTTLFLLDRKSRRELAAKGFKLNPAQISHTNSTSVCVPGEFQVITWFQFLPSDPDPTSLNDKSSKAEQKDAATFSVISAHLKLQNDGFLSTWTNSFVGPWDPSQGVHNPDEKIKLWLFIPGRHSSLVEPAQAAVSKLRGLIYTYGYFVYESSVSSYFSQFSIILVCIDSLSKVVGRGVWLAPGDSEEVAVALSQAFRNSIERAFSGLSYVRFGDVFAKSHSASSGKSFRKAHPTCEFIFAATEEAIYIHVIISAKHLRNLNDDDIERVLKRSSSNSVRKGLPVFVSPNGMRGRLTGCCPTDLVKQVYTSKQKANNESAHGLPSISRSTGYQLRGQSCFVEVTLGCPSTSNKDAQEKKSNQEITSVTPKSEEPCLASSGKNQQFDPFPILERTFIYPAESVLVPVLHRAFARSSLKRFFLRSWTGTSFHELWPFWNFPSSSHEFLEAFGIDFSGTGLKRKCNSSSNSSCSSTSSTGSTSSGSDHAAGIVTGDLEADADSLTSRQSGLSSNDQFDKDGKKMVSKRLRSSVTDVFGQAATVANSTAQNAAKSEFSVVDANNSAIGGSANVHVGSSWDWDDDDRGIGIDIQSLLAEFGDFGDFFENDVLDFGEPPGTAESQVIVFPSVDGGDISGSPYTAGIDSPDQRISAVGLTSFENYNQPSSTFSEDTDGTKDAKSSVTITHALVASNGKFDNLMKAEAMLTFSPEYAAVEIFSSEFSISIFRNPYLPGSKKVETSLVPSCAHVYGATPPSPSVSDMEESFEKSSKLKPGTGLYAVSSGQLGKLYTLVKGVPKKIDSKLLNDVMPSHKGQKPSSLSVMKSSSGTSALQINNDSTFEAGHFLLSLETLLATEIECIIFQVAMCRIRHTLLSFNSRVPIGLNKLTGDAMLDLISYDTNSMPDVIPNKHEAKKKDMLPVRIAGDVHIGMLDAPVTSSVGVWRSVGVPKGPKPSNTCLPQNSPSLPHNLSNEETFGFRGQRQPLQELLDAIGLLVQQSASLVDVSLDMDDVDGSYSWLALEEQQRRGFSCGPSMVHAGCGGIFASCHYVDIAGIELIDPLSANIQVSNVISLLQSDIKLGLKSAFPSSEGPLSLTEWCRGRHQLGDSGASGEGHPFQYTIGEVKDPLSSVSLGGEPISPPQSGGVSSCIRDGVRIDDSTQRRSNQDICGSESDAQKFSSRFKPTLAVLSLPALLVGYQDDWLKTSVNCLQLWEKAPLEPYASPKPVSYFAVCPDIDLLTSAGTDFFQQLGTVYEACKLGSHTPQINGGLMESSSGKLSSSGLLLVNCPQELKVASSNMLSISSITDYFVALSKCWNVKGYLNSVKKVLKDLKLAANPSPNHKERNVGPCMVVYVVCPFPEPTAVLQTVIECSAALGSGVLAPDKDRQSLLYNQVAKSLISSAAVDEASASNVVMLSGFRIPKLVLQIVTVDSLLRLNRPSKELAIFKEIAFTVYNKIRRIPRTASGADIFQSSAISGRPQSTLMHVTSPIPGIWKDCLAPRISGPALTREAELDSSLRPVAWDNSWQTRIGGLNSDPHRSVELCLQDDPRYVFEPLFVLAEPGSVEHALYPAVLHNIMQECSSSKSSIEDNSSIYVQSSSAGGAAEIGKGSSHDGSEHDNRAANLHCSYGWTEDWRWLICIWTDSRGELLDCSIFPFGGISSRQDTKVLQNLFVQVLHHSCQILSSSSLDSGSRLRDIIITRIGCYFELECQEWQKAIYSVGGNDVKKWPVQLRRTAPDGVLNNSGASLEQQEISLIQERALPSSPSPLYNPHAKPSFIKGGLGQTNAKKQILAGQAGLDSSRGLLQLARSISLVSVSMDHTLQLILPSDLSSSGVGQSNSSSSGISNYLEGFSPVKSLGSMPGSYLLIPSPSMRFLPPSPLQLPTCLTSESPPLAHLLHSKGSAIPQSTGFVVSKSIPNPRKDFVEPIKEDCPSILSVSLVDHYGGQEKLAVIRGSGSAMAAKQGRSIGPEPVSRDYEMEANLVLESVTAELHSLSWMTVSPLYLERRSALPFHCDILLRLRRLLHYADKEFSRASEQLEPADTDL</sequence>
<comment type="caution">
    <text evidence="14">The sequence shown here is derived from an EMBL/GenBank/DDBJ whole genome shotgun (WGS) entry which is preliminary data.</text>
</comment>
<dbReference type="GO" id="GO:0016592">
    <property type="term" value="C:mediator complex"/>
    <property type="evidence" value="ECO:0007669"/>
    <property type="project" value="InterPro"/>
</dbReference>
<comment type="subunit">
    <text evidence="9">Component of the Mediator complex.</text>
</comment>
<evidence type="ECO:0000256" key="5">
    <source>
        <dbReference type="ARBA" id="ARBA00023015"/>
    </source>
</evidence>
<feature type="region of interest" description="Disordered" evidence="10">
    <location>
        <begin position="460"/>
        <end position="489"/>
    </location>
</feature>
<dbReference type="Proteomes" id="UP000775213">
    <property type="component" value="Unassembled WGS sequence"/>
</dbReference>
<dbReference type="PANTHER" id="PTHR48249">
    <property type="entry name" value="MEDIATOR OF RNA POLYMERASE II TRANSCRIPTION SUBUNIT 13"/>
    <property type="match status" value="1"/>
</dbReference>
<dbReference type="Pfam" id="PF06333">
    <property type="entry name" value="Med13_C"/>
    <property type="match status" value="1"/>
</dbReference>
<dbReference type="Pfam" id="PF11597">
    <property type="entry name" value="Med13_N"/>
    <property type="match status" value="1"/>
</dbReference>
<evidence type="ECO:0000256" key="9">
    <source>
        <dbReference type="RuleBase" id="RU364134"/>
    </source>
</evidence>
<gene>
    <name evidence="14" type="ORF">IEQ34_020209</name>
</gene>
<feature type="domain" description="Mediator complex subunit Med13 N-terminal" evidence="12">
    <location>
        <begin position="142"/>
        <end position="478"/>
    </location>
</feature>
<keyword evidence="6 9" id="KW-0010">Activator</keyword>
<evidence type="ECO:0000256" key="1">
    <source>
        <dbReference type="ARBA" id="ARBA00004123"/>
    </source>
</evidence>
<accession>A0AAV7G047</accession>
<evidence type="ECO:0000256" key="8">
    <source>
        <dbReference type="ARBA" id="ARBA00023242"/>
    </source>
</evidence>
<reference evidence="14 15" key="1">
    <citation type="journal article" date="2021" name="Hortic Res">
        <title>Chromosome-scale assembly of the Dendrobium chrysotoxum genome enhances the understanding of orchid evolution.</title>
        <authorList>
            <person name="Zhang Y."/>
            <person name="Zhang G.Q."/>
            <person name="Zhang D."/>
            <person name="Liu X.D."/>
            <person name="Xu X.Y."/>
            <person name="Sun W.H."/>
            <person name="Yu X."/>
            <person name="Zhu X."/>
            <person name="Wang Z.W."/>
            <person name="Zhao X."/>
            <person name="Zhong W.Y."/>
            <person name="Chen H."/>
            <person name="Yin W.L."/>
            <person name="Huang T."/>
            <person name="Niu S.C."/>
            <person name="Liu Z.J."/>
        </authorList>
    </citation>
    <scope>NUCLEOTIDE SEQUENCE [LARGE SCALE GENOMIC DNA]</scope>
    <source>
        <strain evidence="14">Lindl</strain>
    </source>
</reference>
<keyword evidence="7 9" id="KW-0804">Transcription</keyword>
<evidence type="ECO:0000256" key="3">
    <source>
        <dbReference type="ARBA" id="ARBA00019618"/>
    </source>
</evidence>
<dbReference type="InterPro" id="IPR041285">
    <property type="entry name" value="MID_MedPIWI"/>
</dbReference>
<keyword evidence="15" id="KW-1185">Reference proteome</keyword>
<comment type="function">
    <text evidence="9">Component of the Mediator complex, a coactivator involved in regulated transcription of nearly all RNA polymerase II-dependent genes. Mediator functions as a bridge to convey information from gene-specific regulatory proteins to the basal RNA polymerase II transcription machinery. Mediator is recruited to promoters by direct interactions with regulatory proteins and serves as a scaffold for the assembly of a functional preinitiation complex with RNA polymerase II and the general transcription factors.</text>
</comment>
<feature type="domain" description="Mediator complex subunit Med13 C-terminal" evidence="11">
    <location>
        <begin position="1725"/>
        <end position="2124"/>
    </location>
</feature>
<dbReference type="PANTHER" id="PTHR48249:SF3">
    <property type="entry name" value="MEDIATOR OF RNA POLYMERASE II TRANSCRIPTION SUBUNIT 13"/>
    <property type="match status" value="1"/>
</dbReference>
<evidence type="ECO:0000313" key="14">
    <source>
        <dbReference type="EMBL" id="KAH0449517.1"/>
    </source>
</evidence>
<evidence type="ECO:0000256" key="2">
    <source>
        <dbReference type="ARBA" id="ARBA00009354"/>
    </source>
</evidence>
<dbReference type="Pfam" id="PF18296">
    <property type="entry name" value="MID_MedPIWI"/>
    <property type="match status" value="1"/>
</dbReference>
<feature type="compositionally biased region" description="Low complexity" evidence="10">
    <location>
        <begin position="573"/>
        <end position="592"/>
    </location>
</feature>
<dbReference type="GO" id="GO:0045944">
    <property type="term" value="P:positive regulation of transcription by RNA polymerase II"/>
    <property type="evidence" value="ECO:0007669"/>
    <property type="project" value="TreeGrafter"/>
</dbReference>